<keyword evidence="2" id="KW-1185">Reference proteome</keyword>
<dbReference type="Proteomes" id="UP000308705">
    <property type="component" value="Unassembled WGS sequence"/>
</dbReference>
<sequence>MDTLMPVLFILAVVFILYVAATTNPLRKCPRCGGKGTLPSSVLEGRYRICPRCNRKGEIGN</sequence>
<accession>A0A4U3MG25</accession>
<protein>
    <submittedName>
        <fullName evidence="1">Uncharacterized protein</fullName>
    </submittedName>
</protein>
<dbReference type="RefSeq" id="WP_137247902.1">
    <property type="nucleotide sequence ID" value="NZ_SZQA01000014.1"/>
</dbReference>
<organism evidence="1 2">
    <name type="scientific">Herbidospora galbida</name>
    <dbReference type="NCBI Taxonomy" id="2575442"/>
    <lineage>
        <taxon>Bacteria</taxon>
        <taxon>Bacillati</taxon>
        <taxon>Actinomycetota</taxon>
        <taxon>Actinomycetes</taxon>
        <taxon>Streptosporangiales</taxon>
        <taxon>Streptosporangiaceae</taxon>
        <taxon>Herbidospora</taxon>
    </lineage>
</organism>
<evidence type="ECO:0000313" key="1">
    <source>
        <dbReference type="EMBL" id="TKK87730.1"/>
    </source>
</evidence>
<name>A0A4U3MG25_9ACTN</name>
<gene>
    <name evidence="1" type="ORF">FDA94_16245</name>
</gene>
<dbReference type="EMBL" id="SZQA01000014">
    <property type="protein sequence ID" value="TKK87730.1"/>
    <property type="molecule type" value="Genomic_DNA"/>
</dbReference>
<evidence type="ECO:0000313" key="2">
    <source>
        <dbReference type="Proteomes" id="UP000308705"/>
    </source>
</evidence>
<dbReference type="OrthoDB" id="3540941at2"/>
<reference evidence="1 2" key="1">
    <citation type="submission" date="2019-04" db="EMBL/GenBank/DDBJ databases">
        <title>Herbidospora sp. NEAU-GS14.nov., a novel actinomycete isolated from soil.</title>
        <authorList>
            <person name="Han L."/>
        </authorList>
    </citation>
    <scope>NUCLEOTIDE SEQUENCE [LARGE SCALE GENOMIC DNA]</scope>
    <source>
        <strain evidence="1 2">NEAU-GS14</strain>
    </source>
</reference>
<proteinExistence type="predicted"/>
<dbReference type="AlphaFoldDB" id="A0A4U3MG25"/>
<comment type="caution">
    <text evidence="1">The sequence shown here is derived from an EMBL/GenBank/DDBJ whole genome shotgun (WGS) entry which is preliminary data.</text>
</comment>